<feature type="domain" description="Radical SAM core" evidence="7">
    <location>
        <begin position="263"/>
        <end position="496"/>
    </location>
</feature>
<dbReference type="NCBIfam" id="TIGR03975">
    <property type="entry name" value="rSAM_ocin_1"/>
    <property type="match status" value="1"/>
</dbReference>
<proteinExistence type="predicted"/>
<comment type="cofactor">
    <cofactor evidence="1">
        <name>[4Fe-4S] cluster</name>
        <dbReference type="ChEBI" id="CHEBI:49883"/>
    </cofactor>
</comment>
<keyword evidence="4" id="KW-0408">Iron</keyword>
<dbReference type="InterPro" id="IPR058240">
    <property type="entry name" value="rSAM_sf"/>
</dbReference>
<dbReference type="Proteomes" id="UP000664699">
    <property type="component" value="Unassembled WGS sequence"/>
</dbReference>
<name>A0ABS3ERM6_9HYPH</name>
<organism evidence="8 9">
    <name type="scientific">Agrobacterium burrii</name>
    <dbReference type="NCBI Taxonomy" id="2815339"/>
    <lineage>
        <taxon>Bacteria</taxon>
        <taxon>Pseudomonadati</taxon>
        <taxon>Pseudomonadota</taxon>
        <taxon>Alphaproteobacteria</taxon>
        <taxon>Hyphomicrobiales</taxon>
        <taxon>Rhizobiaceae</taxon>
        <taxon>Rhizobium/Agrobacterium group</taxon>
        <taxon>Agrobacterium</taxon>
        <taxon>Agrobacterium tumefaciens complex</taxon>
    </lineage>
</organism>
<evidence type="ECO:0000256" key="1">
    <source>
        <dbReference type="ARBA" id="ARBA00001966"/>
    </source>
</evidence>
<dbReference type="InterPro" id="IPR023404">
    <property type="entry name" value="rSAM_horseshoe"/>
</dbReference>
<dbReference type="SFLD" id="SFLDG01082">
    <property type="entry name" value="B12-binding_domain_containing"/>
    <property type="match status" value="1"/>
</dbReference>
<protein>
    <submittedName>
        <fullName evidence="8">RiPP maturation radical SAM C-methyltransferase</fullName>
    </submittedName>
</protein>
<keyword evidence="3" id="KW-0479">Metal-binding</keyword>
<dbReference type="InterPro" id="IPR023984">
    <property type="entry name" value="rSAM_ocin_1"/>
</dbReference>
<dbReference type="PROSITE" id="PS51332">
    <property type="entry name" value="B12_BINDING"/>
    <property type="match status" value="1"/>
</dbReference>
<dbReference type="Pfam" id="PF04055">
    <property type="entry name" value="Radical_SAM"/>
    <property type="match status" value="1"/>
</dbReference>
<gene>
    <name evidence="8" type="ORF">JZX89_28150</name>
</gene>
<dbReference type="EMBL" id="JAFLNA010000024">
    <property type="protein sequence ID" value="MBO0134620.1"/>
    <property type="molecule type" value="Genomic_DNA"/>
</dbReference>
<reference evidence="8 9" key="1">
    <citation type="submission" date="2021-03" db="EMBL/GenBank/DDBJ databases">
        <title>Whole genome sequence of Agrobacterium sp. strain Rnr.</title>
        <authorList>
            <person name="Mafakheri H."/>
            <person name="Taghavi S.M."/>
            <person name="Nemanja K."/>
            <person name="Osdaghi E."/>
        </authorList>
    </citation>
    <scope>NUCLEOTIDE SEQUENCE [LARGE SCALE GENOMIC DNA]</scope>
    <source>
        <strain evidence="8 9">Rnr</strain>
    </source>
</reference>
<evidence type="ECO:0000256" key="2">
    <source>
        <dbReference type="ARBA" id="ARBA00022691"/>
    </source>
</evidence>
<dbReference type="PANTHER" id="PTHR43409:SF7">
    <property type="entry name" value="BLL1977 PROTEIN"/>
    <property type="match status" value="1"/>
</dbReference>
<evidence type="ECO:0000313" key="9">
    <source>
        <dbReference type="Proteomes" id="UP000664699"/>
    </source>
</evidence>
<keyword evidence="2" id="KW-0949">S-adenosyl-L-methionine</keyword>
<evidence type="ECO:0000259" key="6">
    <source>
        <dbReference type="PROSITE" id="PS51332"/>
    </source>
</evidence>
<sequence>MRQSSAGKITLFSAPFDSIDRPHIALSLLRGSLQQQGHPSDVVYTNLHFANVIGPANYRLVAERYPTSLLLGDAIFSRCTFGRPVDWESLLDSALFDVDTLGQQHRSSLLRNLPLLADAADQWVSDFTASDRWSGVELAGFSNTFNLLPSIAIARNLRRNWPRIKIVFGGGLCDGALAASIGEAFPEIDFICQGEGEVLFPLLVSGLRAGGSDFSHIAGLVWRTSSGMLVANQGRAEEADLAKQAAIDYSDWDAVRPTLIDDGGREVAYPIESSRGCWFGQKSHCTFCGLNGAGLKSRSKSGTQVLLEILSLRDKGAKRLFCVDNIMPHEFFEDLLPFLAAEQPTPQLFYEIKSNLTYDQCKALRNARVLAVQPGIESLSTPILKLMRKGTTAFQNVRLLRYAAELGISVNWNFLYGFPMEDPKEYQRQSELVSLIGHLQPPVGPPSRVRIDRFSPLFFSASTLGVNDLVPAPAYKCIYPIGSEQIANLAMFFRFAGDYVGDPDDYIKPVRSQVLEWLKLCGSTVCVALEHADHVEIYDNRFTDGNEIRLEGPSASVFKKCRHGITQSAMDTFRLECGMSRQQLETIITDLTTQGLVINIDGRLLSLPLQRLAEDFATIPRALQLPLFVTQTKAAMTKLMQQQDEFLLGAKILSVKELA</sequence>
<dbReference type="SUPFAM" id="SSF102114">
    <property type="entry name" value="Radical SAM enzymes"/>
    <property type="match status" value="1"/>
</dbReference>
<dbReference type="Gene3D" id="3.40.50.280">
    <property type="entry name" value="Cobalamin-binding domain"/>
    <property type="match status" value="1"/>
</dbReference>
<dbReference type="InterPro" id="IPR006158">
    <property type="entry name" value="Cobalamin-bd"/>
</dbReference>
<evidence type="ECO:0000256" key="5">
    <source>
        <dbReference type="ARBA" id="ARBA00023014"/>
    </source>
</evidence>
<dbReference type="SFLD" id="SFLDS00029">
    <property type="entry name" value="Radical_SAM"/>
    <property type="match status" value="1"/>
</dbReference>
<keyword evidence="5" id="KW-0411">Iron-sulfur</keyword>
<dbReference type="RefSeq" id="WP_207136096.1">
    <property type="nucleotide sequence ID" value="NZ_JAFLNA010000024.1"/>
</dbReference>
<comment type="caution">
    <text evidence="8">The sequence shown here is derived from an EMBL/GenBank/DDBJ whole genome shotgun (WGS) entry which is preliminary data.</text>
</comment>
<evidence type="ECO:0000256" key="4">
    <source>
        <dbReference type="ARBA" id="ARBA00023004"/>
    </source>
</evidence>
<dbReference type="PROSITE" id="PS51918">
    <property type="entry name" value="RADICAL_SAM"/>
    <property type="match status" value="1"/>
</dbReference>
<evidence type="ECO:0000259" key="7">
    <source>
        <dbReference type="PROSITE" id="PS51918"/>
    </source>
</evidence>
<dbReference type="PANTHER" id="PTHR43409">
    <property type="entry name" value="ANAEROBIC MAGNESIUM-PROTOPORPHYRIN IX MONOMETHYL ESTER CYCLASE-RELATED"/>
    <property type="match status" value="1"/>
</dbReference>
<dbReference type="SFLD" id="SFLDF00324">
    <property type="entry name" value="bacteriocin_maturation"/>
    <property type="match status" value="1"/>
</dbReference>
<dbReference type="Gene3D" id="3.80.30.20">
    <property type="entry name" value="tm_1862 like domain"/>
    <property type="match status" value="1"/>
</dbReference>
<feature type="domain" description="B12-binding" evidence="6">
    <location>
        <begin position="62"/>
        <end position="214"/>
    </location>
</feature>
<evidence type="ECO:0000256" key="3">
    <source>
        <dbReference type="ARBA" id="ARBA00022723"/>
    </source>
</evidence>
<keyword evidence="9" id="KW-1185">Reference proteome</keyword>
<dbReference type="InterPro" id="IPR007197">
    <property type="entry name" value="rSAM"/>
</dbReference>
<evidence type="ECO:0000313" key="8">
    <source>
        <dbReference type="EMBL" id="MBO0134620.1"/>
    </source>
</evidence>
<dbReference type="InterPro" id="IPR006638">
    <property type="entry name" value="Elp3/MiaA/NifB-like_rSAM"/>
</dbReference>
<accession>A0ABS3ERM6</accession>
<dbReference type="SMART" id="SM00729">
    <property type="entry name" value="Elp3"/>
    <property type="match status" value="1"/>
</dbReference>
<dbReference type="InterPro" id="IPR051198">
    <property type="entry name" value="BchE-like"/>
</dbReference>